<dbReference type="EMBL" id="JBBPBN010000060">
    <property type="protein sequence ID" value="KAK8987388.1"/>
    <property type="molecule type" value="Genomic_DNA"/>
</dbReference>
<comment type="caution">
    <text evidence="2">The sequence shown here is derived from an EMBL/GenBank/DDBJ whole genome shotgun (WGS) entry which is preliminary data.</text>
</comment>
<evidence type="ECO:0008006" key="4">
    <source>
        <dbReference type="Google" id="ProtNLM"/>
    </source>
</evidence>
<dbReference type="PANTHER" id="PTHR33070">
    <property type="entry name" value="OS06G0725500 PROTEIN"/>
    <property type="match status" value="1"/>
</dbReference>
<name>A0ABR2PG21_9ROSI</name>
<keyword evidence="3" id="KW-1185">Reference proteome</keyword>
<gene>
    <name evidence="2" type="ORF">V6N11_027140</name>
</gene>
<protein>
    <recommendedName>
        <fullName evidence="4">DUF241 domain protein</fullName>
    </recommendedName>
</protein>
<evidence type="ECO:0000313" key="2">
    <source>
        <dbReference type="EMBL" id="KAK8987388.1"/>
    </source>
</evidence>
<evidence type="ECO:0000256" key="1">
    <source>
        <dbReference type="SAM" id="MobiDB-lite"/>
    </source>
</evidence>
<feature type="region of interest" description="Disordered" evidence="1">
    <location>
        <begin position="1"/>
        <end position="22"/>
    </location>
</feature>
<dbReference type="Pfam" id="PF03087">
    <property type="entry name" value="BPS1"/>
    <property type="match status" value="1"/>
</dbReference>
<accession>A0ABR2PG21</accession>
<organism evidence="2 3">
    <name type="scientific">Hibiscus sabdariffa</name>
    <name type="common">roselle</name>
    <dbReference type="NCBI Taxonomy" id="183260"/>
    <lineage>
        <taxon>Eukaryota</taxon>
        <taxon>Viridiplantae</taxon>
        <taxon>Streptophyta</taxon>
        <taxon>Embryophyta</taxon>
        <taxon>Tracheophyta</taxon>
        <taxon>Spermatophyta</taxon>
        <taxon>Magnoliopsida</taxon>
        <taxon>eudicotyledons</taxon>
        <taxon>Gunneridae</taxon>
        <taxon>Pentapetalae</taxon>
        <taxon>rosids</taxon>
        <taxon>malvids</taxon>
        <taxon>Malvales</taxon>
        <taxon>Malvaceae</taxon>
        <taxon>Malvoideae</taxon>
        <taxon>Hibiscus</taxon>
    </lineage>
</organism>
<proteinExistence type="predicted"/>
<evidence type="ECO:0000313" key="3">
    <source>
        <dbReference type="Proteomes" id="UP001396334"/>
    </source>
</evidence>
<dbReference type="PANTHER" id="PTHR33070:SF129">
    <property type="entry name" value="DUF241 DOMAIN PROTEIN"/>
    <property type="match status" value="1"/>
</dbReference>
<dbReference type="InterPro" id="IPR004320">
    <property type="entry name" value="BPS1_pln"/>
</dbReference>
<sequence>MAAQIFHHTRSKSFPLPSSSNPLVSHTEEHLVQLRDSDAPSSSSTISHKLNGLQELYDCVDKLLQLPFSRQALSQEQNKGLVDELLDGSLRLLDLCGTAKDIVLQTKGSTQEIQSVLRRRRCGELELIGELRKYFTSRKIVRKTVHKALKNLKAMETKRAFSSSDDHESKSMVSLLREVEAVTSSMFEYLLTIISGPKEQSKSSRWLLVAKLLHQKRIVCEQAGRRDINEFVKVDAALKSLLSQKMSKSENIMNVEMQSQLKDLELCIEDLEDGLECLFRCMIKARVSLLNIFNS</sequence>
<dbReference type="Proteomes" id="UP001396334">
    <property type="component" value="Unassembled WGS sequence"/>
</dbReference>
<reference evidence="2 3" key="1">
    <citation type="journal article" date="2024" name="G3 (Bethesda)">
        <title>Genome assembly of Hibiscus sabdariffa L. provides insights into metabolisms of medicinal natural products.</title>
        <authorList>
            <person name="Kim T."/>
        </authorList>
    </citation>
    <scope>NUCLEOTIDE SEQUENCE [LARGE SCALE GENOMIC DNA]</scope>
    <source>
        <strain evidence="2">TK-2024</strain>
        <tissue evidence="2">Old leaves</tissue>
    </source>
</reference>